<sequence length="74" mass="8067">MPELGSGAGPGSAGQEMTRGERLGREPRSAHEDKGTDRGVSSKEFQKAVMPSEGTGKRRRQFRDRFYGCRIPAG</sequence>
<gene>
    <name evidence="2" type="ORF">NDU88_003553</name>
</gene>
<name>A0AAV7QDE0_PLEWA</name>
<evidence type="ECO:0000313" key="3">
    <source>
        <dbReference type="Proteomes" id="UP001066276"/>
    </source>
</evidence>
<comment type="caution">
    <text evidence="2">The sequence shown here is derived from an EMBL/GenBank/DDBJ whole genome shotgun (WGS) entry which is preliminary data.</text>
</comment>
<dbReference type="Proteomes" id="UP001066276">
    <property type="component" value="Chromosome 6"/>
</dbReference>
<feature type="region of interest" description="Disordered" evidence="1">
    <location>
        <begin position="1"/>
        <end position="74"/>
    </location>
</feature>
<protein>
    <submittedName>
        <fullName evidence="2">Uncharacterized protein</fullName>
    </submittedName>
</protein>
<organism evidence="2 3">
    <name type="scientific">Pleurodeles waltl</name>
    <name type="common">Iberian ribbed newt</name>
    <dbReference type="NCBI Taxonomy" id="8319"/>
    <lineage>
        <taxon>Eukaryota</taxon>
        <taxon>Metazoa</taxon>
        <taxon>Chordata</taxon>
        <taxon>Craniata</taxon>
        <taxon>Vertebrata</taxon>
        <taxon>Euteleostomi</taxon>
        <taxon>Amphibia</taxon>
        <taxon>Batrachia</taxon>
        <taxon>Caudata</taxon>
        <taxon>Salamandroidea</taxon>
        <taxon>Salamandridae</taxon>
        <taxon>Pleurodelinae</taxon>
        <taxon>Pleurodeles</taxon>
    </lineage>
</organism>
<dbReference type="AlphaFoldDB" id="A0AAV7QDE0"/>
<feature type="compositionally biased region" description="Gly residues" evidence="1">
    <location>
        <begin position="1"/>
        <end position="12"/>
    </location>
</feature>
<dbReference type="EMBL" id="JANPWB010000010">
    <property type="protein sequence ID" value="KAJ1137140.1"/>
    <property type="molecule type" value="Genomic_DNA"/>
</dbReference>
<accession>A0AAV7QDE0</accession>
<keyword evidence="3" id="KW-1185">Reference proteome</keyword>
<proteinExistence type="predicted"/>
<evidence type="ECO:0000256" key="1">
    <source>
        <dbReference type="SAM" id="MobiDB-lite"/>
    </source>
</evidence>
<evidence type="ECO:0000313" key="2">
    <source>
        <dbReference type="EMBL" id="KAJ1137140.1"/>
    </source>
</evidence>
<feature type="compositionally biased region" description="Basic and acidic residues" evidence="1">
    <location>
        <begin position="18"/>
        <end position="46"/>
    </location>
</feature>
<reference evidence="2" key="1">
    <citation type="journal article" date="2022" name="bioRxiv">
        <title>Sequencing and chromosome-scale assembly of the giantPleurodeles waltlgenome.</title>
        <authorList>
            <person name="Brown T."/>
            <person name="Elewa A."/>
            <person name="Iarovenko S."/>
            <person name="Subramanian E."/>
            <person name="Araus A.J."/>
            <person name="Petzold A."/>
            <person name="Susuki M."/>
            <person name="Suzuki K.-i.T."/>
            <person name="Hayashi T."/>
            <person name="Toyoda A."/>
            <person name="Oliveira C."/>
            <person name="Osipova E."/>
            <person name="Leigh N.D."/>
            <person name="Simon A."/>
            <person name="Yun M.H."/>
        </authorList>
    </citation>
    <scope>NUCLEOTIDE SEQUENCE</scope>
    <source>
        <strain evidence="2">20211129_DDA</strain>
        <tissue evidence="2">Liver</tissue>
    </source>
</reference>